<protein>
    <submittedName>
        <fullName evidence="2">Chloramphenicol acetyltransferase</fullName>
    </submittedName>
</protein>
<comment type="caution">
    <text evidence="2">The sequence shown here is derived from an EMBL/GenBank/DDBJ whole genome shotgun (WGS) entry which is preliminary data.</text>
</comment>
<keyword evidence="2" id="KW-0808">Transferase</keyword>
<evidence type="ECO:0000313" key="2">
    <source>
        <dbReference type="EMBL" id="OWP79356.1"/>
    </source>
</evidence>
<evidence type="ECO:0000256" key="1">
    <source>
        <dbReference type="PIRSR" id="PIRSR000440-1"/>
    </source>
</evidence>
<evidence type="ECO:0000313" key="3">
    <source>
        <dbReference type="Proteomes" id="UP000198034"/>
    </source>
</evidence>
<sequence length="209" mass="24301">MKKIDLANWKRKEHFEFFSKMTSPIFGIVTEVDCNECYKNSKKNGKSFFAMYLHKSMIAVNSVNELKYRIIEDEIIEFEKIHAGITIGRDDETFGFGFVNFSQDFETFNIELQNEILAVKSCSGLRLNDDDIKKDLIRHSTVPWNSFSGLLHPTNFYQKESVPKITFGKFTIREGKKMLPISIEAHHGLVDGFHIAKYLNEFQNQLNKE</sequence>
<name>A0A246GDG2_9FLAO</name>
<dbReference type="EMBL" id="MTCY01000004">
    <property type="protein sequence ID" value="OWP79356.1"/>
    <property type="molecule type" value="Genomic_DNA"/>
</dbReference>
<dbReference type="InterPro" id="IPR023213">
    <property type="entry name" value="CAT-like_dom_sf"/>
</dbReference>
<dbReference type="AlphaFoldDB" id="A0A246GDG2"/>
<proteinExistence type="predicted"/>
<dbReference type="Gene3D" id="3.30.559.10">
    <property type="entry name" value="Chloramphenicol acetyltransferase-like domain"/>
    <property type="match status" value="1"/>
</dbReference>
<dbReference type="Pfam" id="PF00302">
    <property type="entry name" value="CAT"/>
    <property type="match status" value="1"/>
</dbReference>
<dbReference type="GO" id="GO:0008811">
    <property type="term" value="F:chloramphenicol O-acetyltransferase activity"/>
    <property type="evidence" value="ECO:0007669"/>
    <property type="project" value="InterPro"/>
</dbReference>
<dbReference type="SMART" id="SM01059">
    <property type="entry name" value="CAT"/>
    <property type="match status" value="1"/>
</dbReference>
<dbReference type="PANTHER" id="PTHR38474:SF1">
    <property type="entry name" value="SLR0299 PROTEIN"/>
    <property type="match status" value="1"/>
</dbReference>
<dbReference type="Proteomes" id="UP000198034">
    <property type="component" value="Unassembled WGS sequence"/>
</dbReference>
<reference evidence="2 3" key="1">
    <citation type="journal article" date="2017" name="Infect. Genet. Evol.">
        <title>Comparative genome analysis of fish pathogen Flavobacterium columnare reveals extensive sequence diversity within the species.</title>
        <authorList>
            <person name="Kayansamruaj P."/>
            <person name="Dong H.T."/>
            <person name="Hirono I."/>
            <person name="Kondo H."/>
            <person name="Senapin S."/>
            <person name="Rodkhum C."/>
        </authorList>
    </citation>
    <scope>NUCLEOTIDE SEQUENCE [LARGE SCALE GENOMIC DNA]</scope>
    <source>
        <strain evidence="2 3">1214</strain>
    </source>
</reference>
<dbReference type="PANTHER" id="PTHR38474">
    <property type="entry name" value="SLR0299 PROTEIN"/>
    <property type="match status" value="1"/>
</dbReference>
<organism evidence="2 3">
    <name type="scientific">Flavobacterium columnare</name>
    <dbReference type="NCBI Taxonomy" id="996"/>
    <lineage>
        <taxon>Bacteria</taxon>
        <taxon>Pseudomonadati</taxon>
        <taxon>Bacteroidota</taxon>
        <taxon>Flavobacteriia</taxon>
        <taxon>Flavobacteriales</taxon>
        <taxon>Flavobacteriaceae</taxon>
        <taxon>Flavobacterium</taxon>
    </lineage>
</organism>
<feature type="active site" description="Proton acceptor" evidence="1">
    <location>
        <position position="187"/>
    </location>
</feature>
<gene>
    <name evidence="2" type="ORF">BWK62_02320</name>
</gene>
<dbReference type="PIRSF" id="PIRSF000440">
    <property type="entry name" value="CAT"/>
    <property type="match status" value="1"/>
</dbReference>
<dbReference type="InterPro" id="IPR001707">
    <property type="entry name" value="Cmp_AcTrfase"/>
</dbReference>
<accession>A0A246GDG2</accession>
<dbReference type="SUPFAM" id="SSF52777">
    <property type="entry name" value="CoA-dependent acyltransferases"/>
    <property type="match status" value="1"/>
</dbReference>